<proteinExistence type="predicted"/>
<evidence type="ECO:0000313" key="2">
    <source>
        <dbReference type="EMBL" id="CAB4201944.1"/>
    </source>
</evidence>
<gene>
    <name evidence="2" type="ORF">UFOVP1360_12</name>
</gene>
<protein>
    <submittedName>
        <fullName evidence="2">Uncharacterized protein</fullName>
    </submittedName>
</protein>
<reference evidence="2" key="1">
    <citation type="submission" date="2020-05" db="EMBL/GenBank/DDBJ databases">
        <authorList>
            <person name="Chiriac C."/>
            <person name="Salcher M."/>
            <person name="Ghai R."/>
            <person name="Kavagutti S V."/>
        </authorList>
    </citation>
    <scope>NUCLEOTIDE SEQUENCE</scope>
</reference>
<organism evidence="2">
    <name type="scientific">uncultured Caudovirales phage</name>
    <dbReference type="NCBI Taxonomy" id="2100421"/>
    <lineage>
        <taxon>Viruses</taxon>
        <taxon>Duplodnaviria</taxon>
        <taxon>Heunggongvirae</taxon>
        <taxon>Uroviricota</taxon>
        <taxon>Caudoviricetes</taxon>
        <taxon>Peduoviridae</taxon>
        <taxon>Maltschvirus</taxon>
        <taxon>Maltschvirus maltsch</taxon>
    </lineage>
</organism>
<feature type="compositionally biased region" description="Basic and acidic residues" evidence="1">
    <location>
        <begin position="1"/>
        <end position="10"/>
    </location>
</feature>
<name>A0A6J5S1J8_9CAUD</name>
<dbReference type="EMBL" id="LR797310">
    <property type="protein sequence ID" value="CAB4201944.1"/>
    <property type="molecule type" value="Genomic_DNA"/>
</dbReference>
<evidence type="ECO:0000256" key="1">
    <source>
        <dbReference type="SAM" id="MobiDB-lite"/>
    </source>
</evidence>
<accession>A0A6J5S1J8</accession>
<feature type="region of interest" description="Disordered" evidence="1">
    <location>
        <begin position="1"/>
        <end position="24"/>
    </location>
</feature>
<sequence length="58" mass="6187">MGTRTTKIDNEQDGCEIDFSESPTPDADLDAVVLFADVDPTDEAAVAARAAEWSEVLS</sequence>